<sequence>MTITTEFCLSSPSLPLVSITERLPPDQIECVHGLCFEQDARMFIVKIDSEVNVSEADLEALNEVSEATTIGYAGEQTVHNLTIDLADSISQVFNGGSSVAAKLEPTVVTPDGWYEKKVYKDRDAFMESRTRCENYGLSLDLISMTSTSAASDDALPFGLTERQHEALTLALSRGYYESPRQTSTEELAEELGISQPSLSRLLRRGERQLLSSALQTQEHGSVETLNR</sequence>
<dbReference type="PANTHER" id="PTHR34236">
    <property type="entry name" value="DIMETHYL SULFOXIDE REDUCTASE TRANSCRIPTIONAL ACTIVATOR"/>
    <property type="match status" value="1"/>
</dbReference>
<organism evidence="4 5">
    <name type="scientific">Haloferax massiliensis</name>
    <dbReference type="NCBI Taxonomy" id="1476858"/>
    <lineage>
        <taxon>Archaea</taxon>
        <taxon>Methanobacteriati</taxon>
        <taxon>Methanobacteriota</taxon>
        <taxon>Stenosarchaea group</taxon>
        <taxon>Halobacteria</taxon>
        <taxon>Halobacteriales</taxon>
        <taxon>Haloferacaceae</taxon>
        <taxon>Haloferax</taxon>
    </lineage>
</organism>
<evidence type="ECO:0000259" key="3">
    <source>
        <dbReference type="Pfam" id="PF04967"/>
    </source>
</evidence>
<keyword evidence="2" id="KW-0804">Transcription</keyword>
<dbReference type="EMBL" id="CSTE01000002">
    <property type="protein sequence ID" value="CQR49808.1"/>
    <property type="molecule type" value="Genomic_DNA"/>
</dbReference>
<dbReference type="InterPro" id="IPR007050">
    <property type="entry name" value="HTH_bacterioopsin"/>
</dbReference>
<dbReference type="Gene3D" id="1.10.10.10">
    <property type="entry name" value="Winged helix-like DNA-binding domain superfamily/Winged helix DNA-binding domain"/>
    <property type="match status" value="1"/>
</dbReference>
<dbReference type="Proteomes" id="UP000198902">
    <property type="component" value="Unassembled WGS sequence"/>
</dbReference>
<protein>
    <submittedName>
        <fullName evidence="4">HTH DNA binding domain protein</fullName>
    </submittedName>
</protein>
<dbReference type="InterPro" id="IPR036388">
    <property type="entry name" value="WH-like_DNA-bd_sf"/>
</dbReference>
<evidence type="ECO:0000313" key="5">
    <source>
        <dbReference type="Proteomes" id="UP000198902"/>
    </source>
</evidence>
<evidence type="ECO:0000256" key="2">
    <source>
        <dbReference type="ARBA" id="ARBA00023163"/>
    </source>
</evidence>
<name>A0A0D6JQA9_9EURY</name>
<dbReference type="PANTHER" id="PTHR34236:SF1">
    <property type="entry name" value="DIMETHYL SULFOXIDE REDUCTASE TRANSCRIPTIONAL ACTIVATOR"/>
    <property type="match status" value="1"/>
</dbReference>
<evidence type="ECO:0000313" key="4">
    <source>
        <dbReference type="EMBL" id="CQR49808.1"/>
    </source>
</evidence>
<keyword evidence="1" id="KW-0805">Transcription regulation</keyword>
<keyword evidence="5" id="KW-1185">Reference proteome</keyword>
<reference evidence="5" key="1">
    <citation type="submission" date="2015-03" db="EMBL/GenBank/DDBJ databases">
        <authorList>
            <person name="Urmite Genomes"/>
        </authorList>
    </citation>
    <scope>NUCLEOTIDE SEQUENCE [LARGE SCALE GENOMIC DNA]</scope>
    <source>
        <strain evidence="5">Arc-Hr</strain>
    </source>
</reference>
<gene>
    <name evidence="4" type="ORF">BN996_01283</name>
</gene>
<dbReference type="OrthoDB" id="202021at2157"/>
<feature type="domain" description="HTH bat-type" evidence="3">
    <location>
        <begin position="159"/>
        <end position="210"/>
    </location>
</feature>
<accession>A0A0D6JQA9</accession>
<proteinExistence type="predicted"/>
<dbReference type="AlphaFoldDB" id="A0A0D6JQA9"/>
<evidence type="ECO:0000256" key="1">
    <source>
        <dbReference type="ARBA" id="ARBA00023015"/>
    </source>
</evidence>
<dbReference type="Pfam" id="PF04967">
    <property type="entry name" value="HTH_10"/>
    <property type="match status" value="1"/>
</dbReference>